<dbReference type="EC" id="4.2.3.-" evidence="2"/>
<dbReference type="InterPro" id="IPR008949">
    <property type="entry name" value="Isoprenoid_synthase_dom_sf"/>
</dbReference>
<keyword evidence="1 2" id="KW-0456">Lyase</keyword>
<dbReference type="PANTHER" id="PTHR35201">
    <property type="entry name" value="TERPENE SYNTHASE"/>
    <property type="match status" value="1"/>
</dbReference>
<gene>
    <name evidence="3" type="ORF">HNR67_004516</name>
</gene>
<dbReference type="RefSeq" id="WP_185004233.1">
    <property type="nucleotide sequence ID" value="NZ_BAAAUI010000028.1"/>
</dbReference>
<dbReference type="GO" id="GO:0046872">
    <property type="term" value="F:metal ion binding"/>
    <property type="evidence" value="ECO:0007669"/>
    <property type="project" value="UniProtKB-KW"/>
</dbReference>
<dbReference type="Proteomes" id="UP000533598">
    <property type="component" value="Unassembled WGS sequence"/>
</dbReference>
<dbReference type="SFLD" id="SFLDG01020">
    <property type="entry name" value="Terpene_Cyclase_Like_2"/>
    <property type="match status" value="1"/>
</dbReference>
<dbReference type="AlphaFoldDB" id="A0A7W7FVD9"/>
<keyword evidence="2" id="KW-0479">Metal-binding</keyword>
<dbReference type="Pfam" id="PF19086">
    <property type="entry name" value="Terpene_syn_C_2"/>
    <property type="match status" value="1"/>
</dbReference>
<dbReference type="EMBL" id="JACHMH010000001">
    <property type="protein sequence ID" value="MBB4678398.1"/>
    <property type="molecule type" value="Genomic_DNA"/>
</dbReference>
<accession>A0A7W7FVD9</accession>
<protein>
    <recommendedName>
        <fullName evidence="2">Terpene synthase</fullName>
        <ecNumber evidence="2">4.2.3.-</ecNumber>
    </recommendedName>
</protein>
<evidence type="ECO:0000313" key="4">
    <source>
        <dbReference type="Proteomes" id="UP000533598"/>
    </source>
</evidence>
<comment type="similarity">
    <text evidence="2">Belongs to the terpene synthase family.</text>
</comment>
<dbReference type="SUPFAM" id="SSF48576">
    <property type="entry name" value="Terpenoid synthases"/>
    <property type="match status" value="1"/>
</dbReference>
<name>A0A7W7FVD9_9PSEU</name>
<dbReference type="InterPro" id="IPR034686">
    <property type="entry name" value="Terpene_cyclase-like_2"/>
</dbReference>
<evidence type="ECO:0000256" key="1">
    <source>
        <dbReference type="ARBA" id="ARBA00023239"/>
    </source>
</evidence>
<keyword evidence="4" id="KW-1185">Reference proteome</keyword>
<evidence type="ECO:0000256" key="2">
    <source>
        <dbReference type="RuleBase" id="RU366034"/>
    </source>
</evidence>
<reference evidence="3 4" key="1">
    <citation type="submission" date="2020-08" db="EMBL/GenBank/DDBJ databases">
        <title>Sequencing the genomes of 1000 actinobacteria strains.</title>
        <authorList>
            <person name="Klenk H.-P."/>
        </authorList>
    </citation>
    <scope>NUCLEOTIDE SEQUENCE [LARGE SCALE GENOMIC DNA]</scope>
    <source>
        <strain evidence="3 4">DSM 44230</strain>
    </source>
</reference>
<evidence type="ECO:0000313" key="3">
    <source>
        <dbReference type="EMBL" id="MBB4678398.1"/>
    </source>
</evidence>
<sequence>MVERQLAEWAQRLRLLSGEATVHRFRAARFGEFASFVYPDAPDLLIYAKWLAWLFVVDDLYDENRAPGQGGIVNGVLPYLPDQGQPPAQPIDPASAALADMWPELRASMPDSLRERFRGHTDHYVRSYATDLANARTGLAPALAPYITLRRASGAVETCVDLIERQPAAYLPPHTAGATDLLALREAANDVICWSNDVLSLAKEIEHGELNNLVAVLRDATGLGWQAALEVAAEMVGARTREFEQISHRLLSGDADPALAPFIDGVQLWIAGSLHWHQSSPRYAATPA</sequence>
<dbReference type="SFLD" id="SFLDS00005">
    <property type="entry name" value="Isoprenoid_Synthase_Type_I"/>
    <property type="match status" value="1"/>
</dbReference>
<dbReference type="Gene3D" id="1.10.600.10">
    <property type="entry name" value="Farnesyl Diphosphate Synthase"/>
    <property type="match status" value="1"/>
</dbReference>
<comment type="cofactor">
    <cofactor evidence="2">
        <name>Mg(2+)</name>
        <dbReference type="ChEBI" id="CHEBI:18420"/>
    </cofactor>
</comment>
<dbReference type="PANTHER" id="PTHR35201:SF4">
    <property type="entry name" value="BETA-PINACENE SYNTHASE-RELATED"/>
    <property type="match status" value="1"/>
</dbReference>
<comment type="caution">
    <text evidence="3">The sequence shown here is derived from an EMBL/GenBank/DDBJ whole genome shotgun (WGS) entry which is preliminary data.</text>
</comment>
<dbReference type="SMR" id="A0A7W7FVD9"/>
<keyword evidence="2" id="KW-0460">Magnesium</keyword>
<dbReference type="GO" id="GO:0010333">
    <property type="term" value="F:terpene synthase activity"/>
    <property type="evidence" value="ECO:0007669"/>
    <property type="project" value="InterPro"/>
</dbReference>
<proteinExistence type="inferred from homology"/>
<organism evidence="3 4">
    <name type="scientific">Crossiella cryophila</name>
    <dbReference type="NCBI Taxonomy" id="43355"/>
    <lineage>
        <taxon>Bacteria</taxon>
        <taxon>Bacillati</taxon>
        <taxon>Actinomycetota</taxon>
        <taxon>Actinomycetes</taxon>
        <taxon>Pseudonocardiales</taxon>
        <taxon>Pseudonocardiaceae</taxon>
        <taxon>Crossiella</taxon>
    </lineage>
</organism>